<dbReference type="InterPro" id="IPR015946">
    <property type="entry name" value="KH_dom-like_a/b"/>
</dbReference>
<dbReference type="InterPro" id="IPR006073">
    <property type="entry name" value="GTP-bd"/>
</dbReference>
<evidence type="ECO:0000259" key="12">
    <source>
        <dbReference type="PROSITE" id="PS51713"/>
    </source>
</evidence>
<feature type="region of interest" description="G2" evidence="8">
    <location>
        <begin position="80"/>
        <end position="84"/>
    </location>
</feature>
<dbReference type="CDD" id="cd22534">
    <property type="entry name" value="KH-II_Era"/>
    <property type="match status" value="1"/>
</dbReference>
<evidence type="ECO:0000256" key="10">
    <source>
        <dbReference type="SAM" id="Phobius"/>
    </source>
</evidence>
<dbReference type="GO" id="GO:0043024">
    <property type="term" value="F:ribosomal small subunit binding"/>
    <property type="evidence" value="ECO:0007669"/>
    <property type="project" value="TreeGrafter"/>
</dbReference>
<dbReference type="EMBL" id="FMYP01000017">
    <property type="protein sequence ID" value="SDC08947.1"/>
    <property type="molecule type" value="Genomic_DNA"/>
</dbReference>
<keyword evidence="10" id="KW-0812">Transmembrane</keyword>
<keyword evidence="4 7" id="KW-0547">Nucleotide-binding</keyword>
<dbReference type="GO" id="GO:0000028">
    <property type="term" value="P:ribosomal small subunit assembly"/>
    <property type="evidence" value="ECO:0007669"/>
    <property type="project" value="TreeGrafter"/>
</dbReference>
<feature type="transmembrane region" description="Helical" evidence="10">
    <location>
        <begin position="14"/>
        <end position="37"/>
    </location>
</feature>
<keyword evidence="7 10" id="KW-0472">Membrane</keyword>
<dbReference type="PANTHER" id="PTHR42698">
    <property type="entry name" value="GTPASE ERA"/>
    <property type="match status" value="1"/>
</dbReference>
<evidence type="ECO:0000256" key="4">
    <source>
        <dbReference type="ARBA" id="ARBA00022741"/>
    </source>
</evidence>
<dbReference type="InterPro" id="IPR005225">
    <property type="entry name" value="Small_GTP-bd"/>
</dbReference>
<dbReference type="PROSITE" id="PS51713">
    <property type="entry name" value="G_ERA"/>
    <property type="match status" value="1"/>
</dbReference>
<dbReference type="GO" id="GO:0005525">
    <property type="term" value="F:GTP binding"/>
    <property type="evidence" value="ECO:0007669"/>
    <property type="project" value="UniProtKB-UniRule"/>
</dbReference>
<keyword evidence="7" id="KW-1003">Cell membrane</keyword>
<keyword evidence="7" id="KW-0699">rRNA-binding</keyword>
<dbReference type="Pfam" id="PF01926">
    <property type="entry name" value="MMR_HSR1"/>
    <property type="match status" value="1"/>
</dbReference>
<evidence type="ECO:0000256" key="6">
    <source>
        <dbReference type="ARBA" id="ARBA00023134"/>
    </source>
</evidence>
<sequence length="337" mass="38542">MELTINTYKTKDNHAIICIYTVSIALNQLFRAIFVLLKKNCSMAHKSGFVNIIGFPNVGKSTLMNSLVGEKLSIITSKAQTTRHRIMGIVNGDDFQIVYSDTPGVLKPNYKLQESMMQFVYSALSDADIILLVTEMGMAIDLHEDIIQKITRMNVPVIVVINKVDLAKSQEAVVEAMDAWQVRMPEAKIIPVSALHKFNQEALLTEVLEKLPENPEYFPKDQMSDKTMRFFVSEIIREKILISYKKEIPYSVEVVVDSYKEEEKIIHIEALIYVVRESQKGILIGHQGIMLKRIGTKARHDIEAFVDKKVFLSLQVKVLENWRDSDLMLKRFGYNQN</sequence>
<protein>
    <recommendedName>
        <fullName evidence="2 7">GTPase Era</fullName>
    </recommendedName>
</protein>
<dbReference type="InterPro" id="IPR004044">
    <property type="entry name" value="KH_dom_type_2"/>
</dbReference>
<dbReference type="Gene3D" id="3.40.50.300">
    <property type="entry name" value="P-loop containing nucleotide triphosphate hydrolases"/>
    <property type="match status" value="1"/>
</dbReference>
<keyword evidence="14" id="KW-1185">Reference proteome</keyword>
<dbReference type="NCBIfam" id="NF000908">
    <property type="entry name" value="PRK00089.1"/>
    <property type="match status" value="1"/>
</dbReference>
<accession>A0A1G6IR31</accession>
<evidence type="ECO:0000256" key="5">
    <source>
        <dbReference type="ARBA" id="ARBA00022884"/>
    </source>
</evidence>
<dbReference type="InterPro" id="IPR030388">
    <property type="entry name" value="G_ERA_dom"/>
</dbReference>
<dbReference type="NCBIfam" id="TIGR00231">
    <property type="entry name" value="small_GTP"/>
    <property type="match status" value="1"/>
</dbReference>
<reference evidence="13 14" key="1">
    <citation type="submission" date="2016-09" db="EMBL/GenBank/DDBJ databases">
        <authorList>
            <person name="Capua I."/>
            <person name="De Benedictis P."/>
            <person name="Joannis T."/>
            <person name="Lombin L.H."/>
            <person name="Cattoli G."/>
        </authorList>
    </citation>
    <scope>NUCLEOTIDE SEQUENCE [LARGE SCALE GENOMIC DNA]</scope>
    <source>
        <strain evidence="13 14">A7P-90m</strain>
    </source>
</reference>
<evidence type="ECO:0000256" key="2">
    <source>
        <dbReference type="ARBA" id="ARBA00020484"/>
    </source>
</evidence>
<keyword evidence="6 7" id="KW-0342">GTP-binding</keyword>
<dbReference type="GO" id="GO:0005886">
    <property type="term" value="C:plasma membrane"/>
    <property type="evidence" value="ECO:0007669"/>
    <property type="project" value="UniProtKB-SubCell"/>
</dbReference>
<evidence type="ECO:0000259" key="11">
    <source>
        <dbReference type="PROSITE" id="PS50823"/>
    </source>
</evidence>
<keyword evidence="3 7" id="KW-0690">Ribosome biogenesis</keyword>
<dbReference type="NCBIfam" id="TIGR00436">
    <property type="entry name" value="era"/>
    <property type="match status" value="1"/>
</dbReference>
<dbReference type="InterPro" id="IPR009019">
    <property type="entry name" value="KH_sf_prok-type"/>
</dbReference>
<organism evidence="13 14">
    <name type="scientific">Williamwhitmania taraxaci</name>
    <dbReference type="NCBI Taxonomy" id="1640674"/>
    <lineage>
        <taxon>Bacteria</taxon>
        <taxon>Pseudomonadati</taxon>
        <taxon>Bacteroidota</taxon>
        <taxon>Bacteroidia</taxon>
        <taxon>Bacteroidales</taxon>
        <taxon>Williamwhitmaniaceae</taxon>
        <taxon>Williamwhitmania</taxon>
    </lineage>
</organism>
<dbReference type="PANTHER" id="PTHR42698:SF1">
    <property type="entry name" value="GTPASE ERA, MITOCHONDRIAL"/>
    <property type="match status" value="1"/>
</dbReference>
<gene>
    <name evidence="7" type="primary">era</name>
    <name evidence="13" type="ORF">SAMN05216323_10174</name>
</gene>
<dbReference type="AlphaFoldDB" id="A0A1G6IR31"/>
<comment type="subcellular location">
    <subcellularLocation>
        <location evidence="7">Cytoplasm</location>
    </subcellularLocation>
    <subcellularLocation>
        <location evidence="7">Cell membrane</location>
        <topology evidence="7">Peripheral membrane protein</topology>
    </subcellularLocation>
</comment>
<dbReference type="Proteomes" id="UP000199452">
    <property type="component" value="Unassembled WGS sequence"/>
</dbReference>
<evidence type="ECO:0000313" key="14">
    <source>
        <dbReference type="Proteomes" id="UP000199452"/>
    </source>
</evidence>
<dbReference type="SUPFAM" id="SSF54814">
    <property type="entry name" value="Prokaryotic type KH domain (KH-domain type II)"/>
    <property type="match status" value="1"/>
</dbReference>
<feature type="region of interest" description="G3" evidence="8">
    <location>
        <begin position="101"/>
        <end position="104"/>
    </location>
</feature>
<evidence type="ECO:0000313" key="13">
    <source>
        <dbReference type="EMBL" id="SDC08947.1"/>
    </source>
</evidence>
<comment type="subunit">
    <text evidence="7">Monomer.</text>
</comment>
<dbReference type="STRING" id="1640674.SAMN05216323_10174"/>
<evidence type="ECO:0000256" key="3">
    <source>
        <dbReference type="ARBA" id="ARBA00022517"/>
    </source>
</evidence>
<proteinExistence type="inferred from homology"/>
<feature type="binding site" evidence="7">
    <location>
        <begin position="54"/>
        <end position="61"/>
    </location>
    <ligand>
        <name>GTP</name>
        <dbReference type="ChEBI" id="CHEBI:37565"/>
    </ligand>
</feature>
<evidence type="ECO:0000256" key="1">
    <source>
        <dbReference type="ARBA" id="ARBA00007921"/>
    </source>
</evidence>
<name>A0A1G6IR31_9BACT</name>
<feature type="binding site" evidence="7">
    <location>
        <begin position="162"/>
        <end position="165"/>
    </location>
    <ligand>
        <name>GTP</name>
        <dbReference type="ChEBI" id="CHEBI:37565"/>
    </ligand>
</feature>
<dbReference type="FunFam" id="3.30.300.20:FF:000003">
    <property type="entry name" value="GTPase Era"/>
    <property type="match status" value="1"/>
</dbReference>
<dbReference type="CDD" id="cd04163">
    <property type="entry name" value="Era"/>
    <property type="match status" value="1"/>
</dbReference>
<feature type="binding site" evidence="7">
    <location>
        <begin position="101"/>
        <end position="105"/>
    </location>
    <ligand>
        <name>GTP</name>
        <dbReference type="ChEBI" id="CHEBI:37565"/>
    </ligand>
</feature>
<feature type="region of interest" description="G1" evidence="8">
    <location>
        <begin position="54"/>
        <end position="61"/>
    </location>
</feature>
<evidence type="ECO:0000256" key="7">
    <source>
        <dbReference type="HAMAP-Rule" id="MF_00367"/>
    </source>
</evidence>
<dbReference type="SUPFAM" id="SSF52540">
    <property type="entry name" value="P-loop containing nucleoside triphosphate hydrolases"/>
    <property type="match status" value="1"/>
</dbReference>
<comment type="similarity">
    <text evidence="1 7 8 9">Belongs to the TRAFAC class TrmE-Era-EngA-EngB-Septin-like GTPase superfamily. Era GTPase family.</text>
</comment>
<feature type="region of interest" description="G5" evidence="8">
    <location>
        <begin position="192"/>
        <end position="194"/>
    </location>
</feature>
<dbReference type="InterPro" id="IPR005662">
    <property type="entry name" value="GTPase_Era-like"/>
</dbReference>
<dbReference type="InterPro" id="IPR027417">
    <property type="entry name" value="P-loop_NTPase"/>
</dbReference>
<comment type="function">
    <text evidence="7">An essential GTPase that binds both GDP and GTP, with rapid nucleotide exchange. Plays a role in 16S rRNA processing and 30S ribosomal subunit biogenesis and possibly also in cell cycle regulation and energy metabolism.</text>
</comment>
<feature type="domain" description="Era-type G" evidence="12">
    <location>
        <begin position="46"/>
        <end position="213"/>
    </location>
</feature>
<keyword evidence="10" id="KW-1133">Transmembrane helix</keyword>
<dbReference type="PROSITE" id="PS50823">
    <property type="entry name" value="KH_TYPE_2"/>
    <property type="match status" value="1"/>
</dbReference>
<dbReference type="GO" id="GO:0003924">
    <property type="term" value="F:GTPase activity"/>
    <property type="evidence" value="ECO:0007669"/>
    <property type="project" value="UniProtKB-UniRule"/>
</dbReference>
<dbReference type="Gene3D" id="3.30.300.20">
    <property type="match status" value="1"/>
</dbReference>
<dbReference type="Pfam" id="PF07650">
    <property type="entry name" value="KH_2"/>
    <property type="match status" value="1"/>
</dbReference>
<dbReference type="HAMAP" id="MF_00367">
    <property type="entry name" value="GTPase_Era"/>
    <property type="match status" value="1"/>
</dbReference>
<feature type="region of interest" description="G4" evidence="8">
    <location>
        <begin position="162"/>
        <end position="165"/>
    </location>
</feature>
<dbReference type="GO" id="GO:0005829">
    <property type="term" value="C:cytosol"/>
    <property type="evidence" value="ECO:0007669"/>
    <property type="project" value="TreeGrafter"/>
</dbReference>
<feature type="domain" description="KH type-2" evidence="11">
    <location>
        <begin position="244"/>
        <end position="320"/>
    </location>
</feature>
<evidence type="ECO:0000256" key="8">
    <source>
        <dbReference type="PROSITE-ProRule" id="PRU01050"/>
    </source>
</evidence>
<evidence type="ECO:0000256" key="9">
    <source>
        <dbReference type="RuleBase" id="RU003761"/>
    </source>
</evidence>
<keyword evidence="5 7" id="KW-0694">RNA-binding</keyword>
<dbReference type="GO" id="GO:0070181">
    <property type="term" value="F:small ribosomal subunit rRNA binding"/>
    <property type="evidence" value="ECO:0007669"/>
    <property type="project" value="UniProtKB-UniRule"/>
</dbReference>
<keyword evidence="7" id="KW-0963">Cytoplasm</keyword>